<evidence type="ECO:0000313" key="2">
    <source>
        <dbReference type="EMBL" id="KAF0935281.1"/>
    </source>
</evidence>
<gene>
    <name evidence="2" type="ORF">E2562_031997</name>
</gene>
<reference evidence="2 3" key="1">
    <citation type="submission" date="2019-11" db="EMBL/GenBank/DDBJ databases">
        <title>Whole genome sequence of Oryza granulata.</title>
        <authorList>
            <person name="Li W."/>
        </authorList>
    </citation>
    <scope>NUCLEOTIDE SEQUENCE [LARGE SCALE GENOMIC DNA]</scope>
    <source>
        <strain evidence="3">cv. Menghai</strain>
        <tissue evidence="2">Leaf</tissue>
    </source>
</reference>
<feature type="domain" description="Reverse transcriptase Ty1/copia-type" evidence="1">
    <location>
        <begin position="1"/>
        <end position="53"/>
    </location>
</feature>
<proteinExistence type="predicted"/>
<sequence length="173" mass="19681">PPGFVVDGEEHKVLCLEKVLYGLRQALRAWYAKLNASLLALGFHHSALEHAVRVARPILGIGVRTIALLDVQLQEDIRDLRGIKGGFPVDRVYNPAAEELGIKHGNLEDYLLTHGWDYLKDKSICMKDVKLRVFDLKSGVERDVTLPVRFYDKAESGSKYSRTHMYKAIKKYF</sequence>
<dbReference type="Pfam" id="PF07727">
    <property type="entry name" value="RVT_2"/>
    <property type="match status" value="1"/>
</dbReference>
<dbReference type="InterPro" id="IPR013103">
    <property type="entry name" value="RVT_2"/>
</dbReference>
<protein>
    <recommendedName>
        <fullName evidence="1">Reverse transcriptase Ty1/copia-type domain-containing protein</fullName>
    </recommendedName>
</protein>
<dbReference type="OrthoDB" id="582926at2759"/>
<keyword evidence="3" id="KW-1185">Reference proteome</keyword>
<organism evidence="2 3">
    <name type="scientific">Oryza meyeriana var. granulata</name>
    <dbReference type="NCBI Taxonomy" id="110450"/>
    <lineage>
        <taxon>Eukaryota</taxon>
        <taxon>Viridiplantae</taxon>
        <taxon>Streptophyta</taxon>
        <taxon>Embryophyta</taxon>
        <taxon>Tracheophyta</taxon>
        <taxon>Spermatophyta</taxon>
        <taxon>Magnoliopsida</taxon>
        <taxon>Liliopsida</taxon>
        <taxon>Poales</taxon>
        <taxon>Poaceae</taxon>
        <taxon>BOP clade</taxon>
        <taxon>Oryzoideae</taxon>
        <taxon>Oryzeae</taxon>
        <taxon>Oryzinae</taxon>
        <taxon>Oryza</taxon>
        <taxon>Oryza meyeriana</taxon>
    </lineage>
</organism>
<evidence type="ECO:0000313" key="3">
    <source>
        <dbReference type="Proteomes" id="UP000479710"/>
    </source>
</evidence>
<dbReference type="AlphaFoldDB" id="A0A6G1FEH9"/>
<dbReference type="Proteomes" id="UP000479710">
    <property type="component" value="Unassembled WGS sequence"/>
</dbReference>
<accession>A0A6G1FEH9</accession>
<dbReference type="EMBL" id="SPHZ02000001">
    <property type="protein sequence ID" value="KAF0935281.1"/>
    <property type="molecule type" value="Genomic_DNA"/>
</dbReference>
<feature type="non-terminal residue" evidence="2">
    <location>
        <position position="1"/>
    </location>
</feature>
<comment type="caution">
    <text evidence="2">The sequence shown here is derived from an EMBL/GenBank/DDBJ whole genome shotgun (WGS) entry which is preliminary data.</text>
</comment>
<evidence type="ECO:0000259" key="1">
    <source>
        <dbReference type="Pfam" id="PF07727"/>
    </source>
</evidence>
<name>A0A6G1FEH9_9ORYZ</name>